<proteinExistence type="predicted"/>
<protein>
    <recommendedName>
        <fullName evidence="3">N-acetyltransferase domain-containing protein</fullName>
    </recommendedName>
</protein>
<dbReference type="SUPFAM" id="SSF55729">
    <property type="entry name" value="Acyl-CoA N-acyltransferases (Nat)"/>
    <property type="match status" value="1"/>
</dbReference>
<feature type="region of interest" description="Disordered" evidence="1">
    <location>
        <begin position="1"/>
        <end position="30"/>
    </location>
</feature>
<dbReference type="EMBL" id="MN739012">
    <property type="protein sequence ID" value="QHT35058.1"/>
    <property type="molecule type" value="Genomic_DNA"/>
</dbReference>
<name>A0A6C0F103_9ZZZZ</name>
<accession>A0A6C0F103</accession>
<reference evidence="2" key="1">
    <citation type="journal article" date="2020" name="Nature">
        <title>Giant virus diversity and host interactions through global metagenomics.</title>
        <authorList>
            <person name="Schulz F."/>
            <person name="Roux S."/>
            <person name="Paez-Espino D."/>
            <person name="Jungbluth S."/>
            <person name="Walsh D.A."/>
            <person name="Denef V.J."/>
            <person name="McMahon K.D."/>
            <person name="Konstantinidis K.T."/>
            <person name="Eloe-Fadrosh E.A."/>
            <person name="Kyrpides N.C."/>
            <person name="Woyke T."/>
        </authorList>
    </citation>
    <scope>NUCLEOTIDE SEQUENCE</scope>
    <source>
        <strain evidence="2">GVMAG-M-3300009180-1</strain>
    </source>
</reference>
<evidence type="ECO:0000313" key="2">
    <source>
        <dbReference type="EMBL" id="QHT35058.1"/>
    </source>
</evidence>
<organism evidence="2">
    <name type="scientific">viral metagenome</name>
    <dbReference type="NCBI Taxonomy" id="1070528"/>
    <lineage>
        <taxon>unclassified sequences</taxon>
        <taxon>metagenomes</taxon>
        <taxon>organismal metagenomes</taxon>
    </lineage>
</organism>
<evidence type="ECO:0008006" key="3">
    <source>
        <dbReference type="Google" id="ProtNLM"/>
    </source>
</evidence>
<sequence>MKIKNKSTRKVRKPRKSKRPRKSTKSRKMRGGVVAFQRQGLQIALIELNEITNLENFAEKLFTEGQKYNSVNAMHIAKQIVGQETSYNEQNVFFMVNNIPVGFIQFVIDDEKDIEIKYLGCWYTRISREPIYPERSPGQVMMAMFNIYLQKYYARRLIYLQSVTEAIDYYKTCGFKSYGDVQNSYVLTKDGNGGTLDFASPDEVLYSYVSEKYTIEDILRSYRKRNPPVVFKSDDDDSMDER</sequence>
<dbReference type="InterPro" id="IPR016181">
    <property type="entry name" value="Acyl_CoA_acyltransferase"/>
</dbReference>
<evidence type="ECO:0000256" key="1">
    <source>
        <dbReference type="SAM" id="MobiDB-lite"/>
    </source>
</evidence>
<dbReference type="Gene3D" id="3.40.630.30">
    <property type="match status" value="1"/>
</dbReference>
<dbReference type="AlphaFoldDB" id="A0A6C0F103"/>